<feature type="compositionally biased region" description="Basic and acidic residues" evidence="1">
    <location>
        <begin position="63"/>
        <end position="82"/>
    </location>
</feature>
<sequence>MTAIGPVASEDSEWFLFAGSRAGVILEGPNGVLIEQSLHFEFKASNNQVDRDEASQGVGGENVDSKERLKIGDRPGERRISSERSPAGKIFGEGDQNSDRIREIHTPPHATIVERKGRLAIEVGQYLEKRATKVSNSREHKSVDDRRAGSVLRGRKKDMDELIPREDRLPSDPTKVKKLVRDASKYIVVGEQLYRRGFSFPLLRCVEGEKSMYVIWKVHEGVCGTYIGG</sequence>
<dbReference type="PANTHER" id="PTHR48475:SF2">
    <property type="entry name" value="RIBONUCLEASE H"/>
    <property type="match status" value="1"/>
</dbReference>
<dbReference type="AlphaFoldDB" id="A0A371G4K0"/>
<name>A0A371G4K0_MUCPR</name>
<evidence type="ECO:0000313" key="3">
    <source>
        <dbReference type="Proteomes" id="UP000257109"/>
    </source>
</evidence>
<proteinExistence type="predicted"/>
<feature type="non-terminal residue" evidence="2">
    <location>
        <position position="1"/>
    </location>
</feature>
<dbReference type="PANTHER" id="PTHR48475">
    <property type="entry name" value="RIBONUCLEASE H"/>
    <property type="match status" value="1"/>
</dbReference>
<feature type="region of interest" description="Disordered" evidence="1">
    <location>
        <begin position="49"/>
        <end position="101"/>
    </location>
</feature>
<keyword evidence="3" id="KW-1185">Reference proteome</keyword>
<comment type="caution">
    <text evidence="2">The sequence shown here is derived from an EMBL/GenBank/DDBJ whole genome shotgun (WGS) entry which is preliminary data.</text>
</comment>
<reference evidence="2" key="1">
    <citation type="submission" date="2018-05" db="EMBL/GenBank/DDBJ databases">
        <title>Draft genome of Mucuna pruriens seed.</title>
        <authorList>
            <person name="Nnadi N.E."/>
            <person name="Vos R."/>
            <person name="Hasami M.H."/>
            <person name="Devisetty U.K."/>
            <person name="Aguiy J.C."/>
        </authorList>
    </citation>
    <scope>NUCLEOTIDE SEQUENCE [LARGE SCALE GENOMIC DNA]</scope>
    <source>
        <strain evidence="2">JCA_2017</strain>
    </source>
</reference>
<dbReference type="Proteomes" id="UP000257109">
    <property type="component" value="Unassembled WGS sequence"/>
</dbReference>
<organism evidence="2 3">
    <name type="scientific">Mucuna pruriens</name>
    <name type="common">Velvet bean</name>
    <name type="synonym">Dolichos pruriens</name>
    <dbReference type="NCBI Taxonomy" id="157652"/>
    <lineage>
        <taxon>Eukaryota</taxon>
        <taxon>Viridiplantae</taxon>
        <taxon>Streptophyta</taxon>
        <taxon>Embryophyta</taxon>
        <taxon>Tracheophyta</taxon>
        <taxon>Spermatophyta</taxon>
        <taxon>Magnoliopsida</taxon>
        <taxon>eudicotyledons</taxon>
        <taxon>Gunneridae</taxon>
        <taxon>Pentapetalae</taxon>
        <taxon>rosids</taxon>
        <taxon>fabids</taxon>
        <taxon>Fabales</taxon>
        <taxon>Fabaceae</taxon>
        <taxon>Papilionoideae</taxon>
        <taxon>50 kb inversion clade</taxon>
        <taxon>NPAAA clade</taxon>
        <taxon>indigoferoid/millettioid clade</taxon>
        <taxon>Phaseoleae</taxon>
        <taxon>Mucuna</taxon>
    </lineage>
</organism>
<protein>
    <submittedName>
        <fullName evidence="2">Uncharacterized protein</fullName>
    </submittedName>
</protein>
<gene>
    <name evidence="2" type="ORF">CR513_33382</name>
</gene>
<dbReference type="OrthoDB" id="2016287at2759"/>
<evidence type="ECO:0000256" key="1">
    <source>
        <dbReference type="SAM" id="MobiDB-lite"/>
    </source>
</evidence>
<accession>A0A371G4K0</accession>
<evidence type="ECO:0000313" key="2">
    <source>
        <dbReference type="EMBL" id="RDX85437.1"/>
    </source>
</evidence>
<dbReference type="EMBL" id="QJKJ01006798">
    <property type="protein sequence ID" value="RDX85437.1"/>
    <property type="molecule type" value="Genomic_DNA"/>
</dbReference>